<proteinExistence type="predicted"/>
<protein>
    <submittedName>
        <fullName evidence="4">Uncharacterized protein</fullName>
    </submittedName>
</protein>
<dbReference type="SMART" id="SM01216">
    <property type="entry name" value="Fmp27_WPPW"/>
    <property type="match status" value="1"/>
</dbReference>
<sequence>MRIIDTLSHAPRDSSPPIGFWDKLRLVFHWRVKVFFKHEVHLHMKGSRDPHETEGAGAGFALCWTGHPQLLIGQPNDAGELVQVVSDSMLVVIPNVEDSYSVQEGVQEKSKSPREGKPAPKKLARKCPKVCAKFRSGVCLVLENKVGIPELKSTEDSYNGFRSDFIHIPAVFTSRLRQGNLYSRKRPVSPKFGQHLATLKYRVSVPQLFISHAYIDNSKDAWTDGVTPFIGVKALINQFQADMHQRDQETSRMTLGGVKTIHHKPFYAVEVVMKGLDLRAMLAVFLEPLKESVAAESPSFVGEYRTRHDLHPVDLGSPWIDLDDFVDNDWLPSTEPTVHLLPAASCPRFTYFKRTVDRDPSAPESQTECSKFGAEDTHVCFLGKEPSVSQIQIDLASARVKELQQKTLDAARAARPQGMRMSSIRDQRMSGQAMVQMIFQE</sequence>
<dbReference type="PANTHER" id="PTHR15678">
    <property type="entry name" value="ANTIGEN MLAA-22-RELATED"/>
    <property type="match status" value="1"/>
</dbReference>
<dbReference type="InterPro" id="IPR019441">
    <property type="entry name" value="FMP27/BLTP2/Hobbit_GFWDK_RBG"/>
</dbReference>
<dbReference type="SMART" id="SM01214">
    <property type="entry name" value="Fmp27_GFWDK"/>
    <property type="match status" value="1"/>
</dbReference>
<feature type="domain" description="FMP27/BLTP2/Hobbit GFWDK motif-containing RBG unit" evidence="2">
    <location>
        <begin position="1"/>
        <end position="53"/>
    </location>
</feature>
<evidence type="ECO:0000313" key="4">
    <source>
        <dbReference type="EMBL" id="OBZ70457.1"/>
    </source>
</evidence>
<evidence type="ECO:0000313" key="5">
    <source>
        <dbReference type="Proteomes" id="UP000092993"/>
    </source>
</evidence>
<dbReference type="OrthoDB" id="1562405at2759"/>
<reference evidence="4 5" key="1">
    <citation type="submission" date="2016-03" db="EMBL/GenBank/DDBJ databases">
        <title>Whole genome sequencing of Grifola frondosa 9006-11.</title>
        <authorList>
            <person name="Min B."/>
            <person name="Park H."/>
            <person name="Kim J.-G."/>
            <person name="Cho H."/>
            <person name="Oh Y.-L."/>
            <person name="Kong W.-S."/>
            <person name="Choi I.-G."/>
        </authorList>
    </citation>
    <scope>NUCLEOTIDE SEQUENCE [LARGE SCALE GENOMIC DNA]</scope>
    <source>
        <strain evidence="4 5">9006-11</strain>
    </source>
</reference>
<feature type="compositionally biased region" description="Basic and acidic residues" evidence="1">
    <location>
        <begin position="106"/>
        <end position="118"/>
    </location>
</feature>
<dbReference type="InterPro" id="IPR019449">
    <property type="entry name" value="FMP27_WPPW_RBG"/>
</dbReference>
<dbReference type="EMBL" id="LUGG01000014">
    <property type="protein sequence ID" value="OBZ70457.1"/>
    <property type="molecule type" value="Genomic_DNA"/>
</dbReference>
<evidence type="ECO:0000259" key="2">
    <source>
        <dbReference type="SMART" id="SM01214"/>
    </source>
</evidence>
<organism evidence="4 5">
    <name type="scientific">Grifola frondosa</name>
    <name type="common">Maitake</name>
    <name type="synonym">Polyporus frondosus</name>
    <dbReference type="NCBI Taxonomy" id="5627"/>
    <lineage>
        <taxon>Eukaryota</taxon>
        <taxon>Fungi</taxon>
        <taxon>Dikarya</taxon>
        <taxon>Basidiomycota</taxon>
        <taxon>Agaricomycotina</taxon>
        <taxon>Agaricomycetes</taxon>
        <taxon>Polyporales</taxon>
        <taxon>Grifolaceae</taxon>
        <taxon>Grifola</taxon>
    </lineage>
</organism>
<name>A0A1C7M1X1_GRIFR</name>
<dbReference type="InterPro" id="IPR045167">
    <property type="entry name" value="Hobbit"/>
</dbReference>
<dbReference type="Proteomes" id="UP000092993">
    <property type="component" value="Unassembled WGS sequence"/>
</dbReference>
<dbReference type="AlphaFoldDB" id="A0A1C7M1X1"/>
<keyword evidence="5" id="KW-1185">Reference proteome</keyword>
<gene>
    <name evidence="4" type="ORF">A0H81_09961</name>
</gene>
<feature type="domain" description="FMP27 WPPW motif-containing RBG unit" evidence="3">
    <location>
        <begin position="231"/>
        <end position="440"/>
    </location>
</feature>
<accession>A0A1C7M1X1</accession>
<dbReference type="Pfam" id="PF10344">
    <property type="entry name" value="Hobbit"/>
    <property type="match status" value="2"/>
</dbReference>
<dbReference type="STRING" id="5627.A0A1C7M1X1"/>
<comment type="caution">
    <text evidence="4">The sequence shown here is derived from an EMBL/GenBank/DDBJ whole genome shotgun (WGS) entry which is preliminary data.</text>
</comment>
<feature type="region of interest" description="Disordered" evidence="1">
    <location>
        <begin position="103"/>
        <end position="122"/>
    </location>
</feature>
<evidence type="ECO:0000259" key="3">
    <source>
        <dbReference type="SMART" id="SM01216"/>
    </source>
</evidence>
<dbReference type="PANTHER" id="PTHR15678:SF6">
    <property type="entry name" value="BRIDGE-LIKE LIPID TRANSFER PROTEIN FAMILY MEMBER 2"/>
    <property type="match status" value="1"/>
</dbReference>
<evidence type="ECO:0000256" key="1">
    <source>
        <dbReference type="SAM" id="MobiDB-lite"/>
    </source>
</evidence>